<evidence type="ECO:0000259" key="1">
    <source>
        <dbReference type="Pfam" id="PF04059"/>
    </source>
</evidence>
<dbReference type="Proteomes" id="UP000685013">
    <property type="component" value="Chromosome 4"/>
</dbReference>
<organism evidence="2 3">
    <name type="scientific">Cucurbita argyrosperma subsp. sororia</name>
    <dbReference type="NCBI Taxonomy" id="37648"/>
    <lineage>
        <taxon>Eukaryota</taxon>
        <taxon>Viridiplantae</taxon>
        <taxon>Streptophyta</taxon>
        <taxon>Embryophyta</taxon>
        <taxon>Tracheophyta</taxon>
        <taxon>Spermatophyta</taxon>
        <taxon>Magnoliopsida</taxon>
        <taxon>eudicotyledons</taxon>
        <taxon>Gunneridae</taxon>
        <taxon>Pentapetalae</taxon>
        <taxon>rosids</taxon>
        <taxon>fabids</taxon>
        <taxon>Cucurbitales</taxon>
        <taxon>Cucurbitaceae</taxon>
        <taxon>Cucurbiteae</taxon>
        <taxon>Cucurbita</taxon>
    </lineage>
</organism>
<reference evidence="2 3" key="1">
    <citation type="journal article" date="2021" name="Hortic Res">
        <title>The domestication of Cucurbita argyrosperma as revealed by the genome of its wild relative.</title>
        <authorList>
            <person name="Barrera-Redondo J."/>
            <person name="Sanchez-de la Vega G."/>
            <person name="Aguirre-Liguori J.A."/>
            <person name="Castellanos-Morales G."/>
            <person name="Gutierrez-Guerrero Y.T."/>
            <person name="Aguirre-Dugua X."/>
            <person name="Aguirre-Planter E."/>
            <person name="Tenaillon M.I."/>
            <person name="Lira-Saade R."/>
            <person name="Eguiarte L.E."/>
        </authorList>
    </citation>
    <scope>NUCLEOTIDE SEQUENCE [LARGE SCALE GENOMIC DNA]</scope>
    <source>
        <strain evidence="2">JBR-2021</strain>
    </source>
</reference>
<gene>
    <name evidence="2" type="primary">PLA2</name>
    <name evidence="2" type="ORF">SDJN03_07301</name>
</gene>
<dbReference type="AlphaFoldDB" id="A0AAV6NRV5"/>
<name>A0AAV6NRV5_9ROSI</name>
<accession>A0AAV6NRV5</accession>
<protein>
    <submittedName>
        <fullName evidence="2">Protein terminal ear1-like protein</fullName>
    </submittedName>
</protein>
<sequence length="348" mass="39710">MADHYHHHHHHINPPPSFSLIPISFHYNPLMAVASNPLNPNADPFLFQPSSFLPPPPPSPPHVAASLLSVYDNFYYPFASTPYYWQFHTYPAITCYNALPPCQAMAVGCARDAITDSKHVFKTECRRFKREFVVSCGPRRVTKSPPKWVEKKIGSAFGHGGGDPVEKTDHCPVGGSGITTVMIKNIPNQFKLRLQSRRRDLLKLLDRYCQVMNQPSDSRSDFSASEYDFVYLPMDFRRSWYEGKVSNLGYAFVNFLTSMAASQFCAVYNNYKWDVNVNKKICEVTDARIQGKEALKNAFKNKIFWCRTDQSLPVMLSPASDGHRHYRMVNVGRRIPRVPRKPLKKSSS</sequence>
<dbReference type="EMBL" id="JAGKQH010000004">
    <property type="protein sequence ID" value="KAG6602068.1"/>
    <property type="molecule type" value="Genomic_DNA"/>
</dbReference>
<comment type="caution">
    <text evidence="2">The sequence shown here is derived from an EMBL/GenBank/DDBJ whole genome shotgun (WGS) entry which is preliminary data.</text>
</comment>
<keyword evidence="3" id="KW-1185">Reference proteome</keyword>
<evidence type="ECO:0000313" key="3">
    <source>
        <dbReference type="Proteomes" id="UP000685013"/>
    </source>
</evidence>
<feature type="non-terminal residue" evidence="2">
    <location>
        <position position="1"/>
    </location>
</feature>
<evidence type="ECO:0000313" key="2">
    <source>
        <dbReference type="EMBL" id="KAG6602068.1"/>
    </source>
</evidence>
<feature type="domain" description="Mei2-like C-terminal RNA recognition motif" evidence="1">
    <location>
        <begin position="179"/>
        <end position="299"/>
    </location>
</feature>
<dbReference type="InterPro" id="IPR007201">
    <property type="entry name" value="Mei2-like_Rrm_C"/>
</dbReference>
<proteinExistence type="predicted"/>
<dbReference type="Pfam" id="PF04059">
    <property type="entry name" value="RRM_2"/>
    <property type="match status" value="1"/>
</dbReference>